<keyword evidence="7 11" id="KW-0371">Homeobox</keyword>
<dbReference type="GO" id="GO:0009954">
    <property type="term" value="P:proximal/distal pattern formation"/>
    <property type="evidence" value="ECO:0007669"/>
    <property type="project" value="TreeGrafter"/>
</dbReference>
<dbReference type="GO" id="GO:0000981">
    <property type="term" value="F:DNA-binding transcription factor activity, RNA polymerase II-specific"/>
    <property type="evidence" value="ECO:0007669"/>
    <property type="project" value="UniProtKB-UniRule"/>
</dbReference>
<dbReference type="GO" id="GO:0009952">
    <property type="term" value="P:anterior/posterior pattern specification"/>
    <property type="evidence" value="ECO:0007669"/>
    <property type="project" value="TreeGrafter"/>
</dbReference>
<evidence type="ECO:0000256" key="7">
    <source>
        <dbReference type="ARBA" id="ARBA00023155"/>
    </source>
</evidence>
<keyword evidence="8 10" id="KW-0804">Transcription</keyword>
<comment type="similarity">
    <text evidence="3 10">Belongs to the Abd-B homeobox family.</text>
</comment>
<keyword evidence="15" id="KW-1185">Reference proteome</keyword>
<evidence type="ECO:0000256" key="13">
    <source>
        <dbReference type="SAM" id="MobiDB-lite"/>
    </source>
</evidence>
<feature type="DNA-binding region" description="Homeobox" evidence="11">
    <location>
        <begin position="196"/>
        <end position="255"/>
    </location>
</feature>
<dbReference type="PANTHER" id="PTHR45970">
    <property type="entry name" value="AGAP004664-PA"/>
    <property type="match status" value="1"/>
</dbReference>
<dbReference type="InterPro" id="IPR009057">
    <property type="entry name" value="Homeodomain-like_sf"/>
</dbReference>
<dbReference type="Pfam" id="PF04617">
    <property type="entry name" value="Hox9_act"/>
    <property type="match status" value="1"/>
</dbReference>
<evidence type="ECO:0000256" key="3">
    <source>
        <dbReference type="ARBA" id="ARBA00006317"/>
    </source>
</evidence>
<evidence type="ECO:0000256" key="12">
    <source>
        <dbReference type="RuleBase" id="RU000682"/>
    </source>
</evidence>
<evidence type="ECO:0000256" key="1">
    <source>
        <dbReference type="ARBA" id="ARBA00003263"/>
    </source>
</evidence>
<dbReference type="SMART" id="SM00389">
    <property type="entry name" value="HOX"/>
    <property type="match status" value="1"/>
</dbReference>
<keyword evidence="9 10" id="KW-0539">Nucleus</keyword>
<accession>A0A6P3WD68</accession>
<evidence type="ECO:0000256" key="6">
    <source>
        <dbReference type="ARBA" id="ARBA00023125"/>
    </source>
</evidence>
<comment type="function">
    <text evidence="1 10">Sequence-specific transcription factor which is part of a developmental regulatory system that provides cells with specific positional identities on the anterior-posterior axis.</text>
</comment>
<dbReference type="AlphaFoldDB" id="A0A6P3WD68"/>
<dbReference type="Pfam" id="PF00046">
    <property type="entry name" value="Homeodomain"/>
    <property type="match status" value="1"/>
</dbReference>
<dbReference type="GO" id="GO:0006351">
    <property type="term" value="P:DNA-templated transcription"/>
    <property type="evidence" value="ECO:0007669"/>
    <property type="project" value="InterPro"/>
</dbReference>
<dbReference type="CDD" id="cd00086">
    <property type="entry name" value="homeodomain"/>
    <property type="match status" value="1"/>
</dbReference>
<dbReference type="InterPro" id="IPR017112">
    <property type="entry name" value="HXA9/HXB9/HXC9"/>
</dbReference>
<reference evidence="16" key="1">
    <citation type="submission" date="2025-08" db="UniProtKB">
        <authorList>
            <consortium name="RefSeq"/>
        </authorList>
    </citation>
    <scope>IDENTIFICATION</scope>
</reference>
<dbReference type="PROSITE" id="PS50071">
    <property type="entry name" value="HOMEOBOX_2"/>
    <property type="match status" value="1"/>
</dbReference>
<dbReference type="PANTHER" id="PTHR45970:SF3">
    <property type="entry name" value="HOMEOBOX PROTEIN HOX-A9"/>
    <property type="match status" value="1"/>
</dbReference>
<proteinExistence type="inferred from homology"/>
<dbReference type="CTD" id="58048"/>
<dbReference type="PRINTS" id="PR00024">
    <property type="entry name" value="HOMEOBOX"/>
</dbReference>
<feature type="region of interest" description="Disordered" evidence="13">
    <location>
        <begin position="151"/>
        <end position="193"/>
    </location>
</feature>
<evidence type="ECO:0000256" key="11">
    <source>
        <dbReference type="PROSITE-ProRule" id="PRU00108"/>
    </source>
</evidence>
<keyword evidence="4 10" id="KW-0217">Developmental protein</keyword>
<evidence type="ECO:0000256" key="2">
    <source>
        <dbReference type="ARBA" id="ARBA00004123"/>
    </source>
</evidence>
<dbReference type="GO" id="GO:0000978">
    <property type="term" value="F:RNA polymerase II cis-regulatory region sequence-specific DNA binding"/>
    <property type="evidence" value="ECO:0007669"/>
    <property type="project" value="TreeGrafter"/>
</dbReference>
<feature type="domain" description="Homeobox" evidence="14">
    <location>
        <begin position="194"/>
        <end position="254"/>
    </location>
</feature>
<dbReference type="GeneID" id="105911396"/>
<keyword evidence="5 10" id="KW-0805">Transcription regulation</keyword>
<protein>
    <recommendedName>
        <fullName evidence="10">Homeobox protein</fullName>
    </recommendedName>
</protein>
<dbReference type="OrthoDB" id="6159439at2759"/>
<dbReference type="InterPro" id="IPR006711">
    <property type="entry name" value="Hox9_activation_N"/>
</dbReference>
<dbReference type="SUPFAM" id="SSF46689">
    <property type="entry name" value="Homeodomain-like"/>
    <property type="match status" value="1"/>
</dbReference>
<name>A0A6P3WD68_CLUHA</name>
<evidence type="ECO:0000256" key="8">
    <source>
        <dbReference type="ARBA" id="ARBA00023163"/>
    </source>
</evidence>
<sequence>MSTLGTLSYYADTHITHETDDHLASRYSSGAALHQTRELALPEYGDQDPCPFQTKSALFGAPWSPVPDAAIRASSSAYHPYAHQPCPAGESDAMALRAWTLEPPVSAPLTYSGLATNVHHEIKPEPLSGGNGCITLVPPTLVADIDEDSCVPEKETARTEPGFPRSTGEKSASANKKNSNIDPKNPASNWLHASSTRKKRCPYSKYQTLELEKEFLFNMYLSRDRRYEVARLLNLTERQVKIWFQNRRMKMKKCNKERPKLN</sequence>
<evidence type="ECO:0000256" key="9">
    <source>
        <dbReference type="ARBA" id="ARBA00023242"/>
    </source>
</evidence>
<dbReference type="InterPro" id="IPR017970">
    <property type="entry name" value="Homeobox_CS"/>
</dbReference>
<evidence type="ECO:0000256" key="10">
    <source>
        <dbReference type="PIRNR" id="PIRNR037109"/>
    </source>
</evidence>
<dbReference type="Proteomes" id="UP000515152">
    <property type="component" value="Chromosome 11"/>
</dbReference>
<dbReference type="InterPro" id="IPR020479">
    <property type="entry name" value="HD_metazoa"/>
</dbReference>
<comment type="subcellular location">
    <subcellularLocation>
        <location evidence="2 10 11 12">Nucleus</location>
    </subcellularLocation>
</comment>
<evidence type="ECO:0000313" key="16">
    <source>
        <dbReference type="RefSeq" id="XP_012695647.1"/>
    </source>
</evidence>
<evidence type="ECO:0000259" key="14">
    <source>
        <dbReference type="PROSITE" id="PS50071"/>
    </source>
</evidence>
<dbReference type="PROSITE" id="PS00027">
    <property type="entry name" value="HOMEOBOX_1"/>
    <property type="match status" value="1"/>
</dbReference>
<dbReference type="FunFam" id="1.10.10.60:FF:000018">
    <property type="entry name" value="Homeobox A10"/>
    <property type="match status" value="1"/>
</dbReference>
<dbReference type="KEGG" id="char:105911396"/>
<dbReference type="RefSeq" id="XP_012695647.1">
    <property type="nucleotide sequence ID" value="XM_012840193.3"/>
</dbReference>
<feature type="compositionally biased region" description="Polar residues" evidence="13">
    <location>
        <begin position="169"/>
        <end position="193"/>
    </location>
</feature>
<keyword evidence="6 10" id="KW-0238">DNA-binding</keyword>
<evidence type="ECO:0000256" key="5">
    <source>
        <dbReference type="ARBA" id="ARBA00023015"/>
    </source>
</evidence>
<dbReference type="InterPro" id="IPR001356">
    <property type="entry name" value="HD"/>
</dbReference>
<gene>
    <name evidence="16" type="primary">hoxa9b</name>
</gene>
<dbReference type="Gene3D" id="1.10.10.60">
    <property type="entry name" value="Homeodomain-like"/>
    <property type="match status" value="1"/>
</dbReference>
<evidence type="ECO:0000313" key="15">
    <source>
        <dbReference type="Proteomes" id="UP000515152"/>
    </source>
</evidence>
<organism evidence="15 16">
    <name type="scientific">Clupea harengus</name>
    <name type="common">Atlantic herring</name>
    <dbReference type="NCBI Taxonomy" id="7950"/>
    <lineage>
        <taxon>Eukaryota</taxon>
        <taxon>Metazoa</taxon>
        <taxon>Chordata</taxon>
        <taxon>Craniata</taxon>
        <taxon>Vertebrata</taxon>
        <taxon>Euteleostomi</taxon>
        <taxon>Actinopterygii</taxon>
        <taxon>Neopterygii</taxon>
        <taxon>Teleostei</taxon>
        <taxon>Clupei</taxon>
        <taxon>Clupeiformes</taxon>
        <taxon>Clupeoidei</taxon>
        <taxon>Clupeidae</taxon>
        <taxon>Clupea</taxon>
    </lineage>
</organism>
<dbReference type="PIRSF" id="PIRSF037109">
    <property type="entry name" value="Homeobox_Hox9"/>
    <property type="match status" value="1"/>
</dbReference>
<dbReference type="GO" id="GO:0005634">
    <property type="term" value="C:nucleus"/>
    <property type="evidence" value="ECO:0007669"/>
    <property type="project" value="UniProtKB-SubCell"/>
</dbReference>
<evidence type="ECO:0000256" key="4">
    <source>
        <dbReference type="ARBA" id="ARBA00022473"/>
    </source>
</evidence>
<dbReference type="GO" id="GO:0048704">
    <property type="term" value="P:embryonic skeletal system morphogenesis"/>
    <property type="evidence" value="ECO:0007669"/>
    <property type="project" value="TreeGrafter"/>
</dbReference>